<dbReference type="InterPro" id="IPR002730">
    <property type="entry name" value="Rpp29/RNP1"/>
</dbReference>
<keyword evidence="8" id="KW-0255">Endonuclease</keyword>
<keyword evidence="5" id="KW-0963">Cytoplasm</keyword>
<keyword evidence="12" id="KW-1185">Reference proteome</keyword>
<evidence type="ECO:0000256" key="4">
    <source>
        <dbReference type="ARBA" id="ARBA00016225"/>
    </source>
</evidence>
<evidence type="ECO:0000256" key="6">
    <source>
        <dbReference type="ARBA" id="ARBA00022694"/>
    </source>
</evidence>
<evidence type="ECO:0000313" key="11">
    <source>
        <dbReference type="EMBL" id="BES96038.1"/>
    </source>
</evidence>
<reference evidence="11 12" key="1">
    <citation type="submission" date="2023-09" db="EMBL/GenBank/DDBJ databases">
        <title>Nesidiocoris tenuis whole genome shotgun sequence.</title>
        <authorList>
            <person name="Shibata T."/>
            <person name="Shimoda M."/>
            <person name="Kobayashi T."/>
            <person name="Uehara T."/>
        </authorList>
    </citation>
    <scope>NUCLEOTIDE SEQUENCE [LARGE SCALE GENOMIC DNA]</scope>
    <source>
        <strain evidence="11 12">Japan</strain>
    </source>
</reference>
<comment type="function">
    <text evidence="1">Component of ribonuclease P, a ribonucleoprotein complex that generates mature tRNA molecules by cleaving their 5'-ends.</text>
</comment>
<dbReference type="HAMAP" id="MF_00754">
    <property type="entry name" value="RNase_P_1"/>
    <property type="match status" value="1"/>
</dbReference>
<keyword evidence="6" id="KW-0819">tRNA processing</keyword>
<dbReference type="Gene3D" id="2.30.30.210">
    <property type="entry name" value="Ribonuclease P/MRP, subunit p29"/>
    <property type="match status" value="1"/>
</dbReference>
<evidence type="ECO:0000256" key="10">
    <source>
        <dbReference type="ARBA" id="ARBA00046486"/>
    </source>
</evidence>
<comment type="subcellular location">
    <subcellularLocation>
        <location evidence="2">Nucleus</location>
    </subcellularLocation>
</comment>
<keyword evidence="9" id="KW-0378">Hydrolase</keyword>
<keyword evidence="7" id="KW-0540">Nuclease</keyword>
<dbReference type="InterPro" id="IPR016848">
    <property type="entry name" value="RNase_P/MRP_Rpp29-subunit"/>
</dbReference>
<dbReference type="EMBL" id="AP028914">
    <property type="protein sequence ID" value="BES96038.1"/>
    <property type="molecule type" value="Genomic_DNA"/>
</dbReference>
<evidence type="ECO:0000256" key="1">
    <source>
        <dbReference type="ARBA" id="ARBA00002435"/>
    </source>
</evidence>
<evidence type="ECO:0000256" key="2">
    <source>
        <dbReference type="ARBA" id="ARBA00004123"/>
    </source>
</evidence>
<dbReference type="SUPFAM" id="SSF101744">
    <property type="entry name" value="Rof/RNase P subunit-like"/>
    <property type="match status" value="1"/>
</dbReference>
<evidence type="ECO:0000256" key="7">
    <source>
        <dbReference type="ARBA" id="ARBA00022722"/>
    </source>
</evidence>
<organism evidence="11 12">
    <name type="scientific">Nesidiocoris tenuis</name>
    <dbReference type="NCBI Taxonomy" id="355587"/>
    <lineage>
        <taxon>Eukaryota</taxon>
        <taxon>Metazoa</taxon>
        <taxon>Ecdysozoa</taxon>
        <taxon>Arthropoda</taxon>
        <taxon>Hexapoda</taxon>
        <taxon>Insecta</taxon>
        <taxon>Pterygota</taxon>
        <taxon>Neoptera</taxon>
        <taxon>Paraneoptera</taxon>
        <taxon>Hemiptera</taxon>
        <taxon>Heteroptera</taxon>
        <taxon>Panheteroptera</taxon>
        <taxon>Cimicomorpha</taxon>
        <taxon>Miridae</taxon>
        <taxon>Dicyphina</taxon>
        <taxon>Nesidiocoris</taxon>
    </lineage>
</organism>
<dbReference type="PANTHER" id="PTHR13348:SF0">
    <property type="entry name" value="RIBONUCLEASE P PROTEIN SUBUNIT P29"/>
    <property type="match status" value="1"/>
</dbReference>
<dbReference type="InterPro" id="IPR023538">
    <property type="entry name" value="RNP1"/>
</dbReference>
<dbReference type="PANTHER" id="PTHR13348">
    <property type="entry name" value="RIBONUCLEASE P SUBUNIT P29"/>
    <property type="match status" value="1"/>
</dbReference>
<proteinExistence type="inferred from homology"/>
<dbReference type="InterPro" id="IPR023534">
    <property type="entry name" value="Rof/RNase_P-like"/>
</dbReference>
<evidence type="ECO:0000256" key="3">
    <source>
        <dbReference type="ARBA" id="ARBA00006181"/>
    </source>
</evidence>
<dbReference type="Proteomes" id="UP001307889">
    <property type="component" value="Chromosome 6"/>
</dbReference>
<evidence type="ECO:0000256" key="9">
    <source>
        <dbReference type="ARBA" id="ARBA00022801"/>
    </source>
</evidence>
<name>A0ABN7AVR5_9HEMI</name>
<accession>A0ABN7AVR5</accession>
<dbReference type="Pfam" id="PF01868">
    <property type="entry name" value="RNase_P-MRP_p29"/>
    <property type="match status" value="1"/>
</dbReference>
<comment type="subunit">
    <text evidence="10">Component of nuclear RNase P and RNase MRP ribonucleoproteins. RNase P consists of a catalytic RNA moiety and 10 different protein chains; POP1, POP4, POP5, POP7, RPP14, RPP21, RPP25, RPP30, RPP38 and RPP40. Within the RNase P complex, POP1, POP7 and RPP25 form the 'finger' subcomplex, POP5, RPP14, RPP40 and homodimeric RPP30 form the 'palm' subcomplex, and RPP21, POP4 and RPP38 form the 'wrist' subcomplex. All subunits of the RNase P complex interact with the catalytic RNA. Several subunits of RNase P are also part of the RNase MRP complex. RNase MRP consists of a catalytic RNA moiety and about 8 protein subunits; POP1, POP7, RPP25, RPP30, RPP38, RPP40 and possibly also POP4 and POP5.</text>
</comment>
<dbReference type="SMART" id="SM00538">
    <property type="entry name" value="POP4"/>
    <property type="match status" value="1"/>
</dbReference>
<sequence>MKEDTFAKLPAEVLSSTIDRRKDESEGADKSVKSFLESRMRKDDAATLKQELHKKFPLAKERQVFKKRIRRRGCPKNQTLSNTKKKALGLYNIERDGLQYKDLLPLHDLWKGYMDGYLGLPRLKKVGFTGDVTSPLFEEVSQLLFKADYHGAIVRVTRSTAPSLVGLGGIIVFETRNTLKVLGKDNITRCLPKLTCEFEILVGDLVIRFLGKNFLVKPPDRAAKKVRGNKRFL</sequence>
<evidence type="ECO:0000256" key="8">
    <source>
        <dbReference type="ARBA" id="ARBA00022759"/>
    </source>
</evidence>
<evidence type="ECO:0000313" key="12">
    <source>
        <dbReference type="Proteomes" id="UP001307889"/>
    </source>
</evidence>
<dbReference type="InterPro" id="IPR036980">
    <property type="entry name" value="RNase_P/MRP_Rpp29_sf"/>
</dbReference>
<gene>
    <name evidence="11" type="ORF">NTJ_08848</name>
</gene>
<protein>
    <recommendedName>
        <fullName evidence="4">Ribonuclease P protein subunit p29</fullName>
    </recommendedName>
</protein>
<evidence type="ECO:0000256" key="5">
    <source>
        <dbReference type="ARBA" id="ARBA00022490"/>
    </source>
</evidence>
<comment type="similarity">
    <text evidence="3">Belongs to the eukaryotic/archaeal RNase P protein component 1 family.</text>
</comment>